<evidence type="ECO:0000313" key="10">
    <source>
        <dbReference type="Proteomes" id="UP001180020"/>
    </source>
</evidence>
<evidence type="ECO:0000256" key="4">
    <source>
        <dbReference type="ARBA" id="ARBA00022840"/>
    </source>
</evidence>
<dbReference type="PANTHER" id="PTHR33463">
    <property type="entry name" value="NB-ARC DOMAIN-CONTAINING PROTEIN-RELATED"/>
    <property type="match status" value="1"/>
</dbReference>
<proteinExistence type="inferred from homology"/>
<evidence type="ECO:0000256" key="2">
    <source>
        <dbReference type="ARBA" id="ARBA00022737"/>
    </source>
</evidence>
<evidence type="ECO:0000259" key="6">
    <source>
        <dbReference type="Pfam" id="PF00931"/>
    </source>
</evidence>
<dbReference type="Pfam" id="PF23247">
    <property type="entry name" value="LRR_RPS2"/>
    <property type="match status" value="1"/>
</dbReference>
<dbReference type="SUPFAM" id="SSF52540">
    <property type="entry name" value="P-loop containing nucleoside triphosphate hydrolases"/>
    <property type="match status" value="1"/>
</dbReference>
<organism evidence="9 10">
    <name type="scientific">Acorus calamus</name>
    <name type="common">Sweet flag</name>
    <dbReference type="NCBI Taxonomy" id="4465"/>
    <lineage>
        <taxon>Eukaryota</taxon>
        <taxon>Viridiplantae</taxon>
        <taxon>Streptophyta</taxon>
        <taxon>Embryophyta</taxon>
        <taxon>Tracheophyta</taxon>
        <taxon>Spermatophyta</taxon>
        <taxon>Magnoliopsida</taxon>
        <taxon>Liliopsida</taxon>
        <taxon>Acoraceae</taxon>
        <taxon>Acorus</taxon>
    </lineage>
</organism>
<dbReference type="GO" id="GO:0043531">
    <property type="term" value="F:ADP binding"/>
    <property type="evidence" value="ECO:0007669"/>
    <property type="project" value="InterPro"/>
</dbReference>
<evidence type="ECO:0000259" key="8">
    <source>
        <dbReference type="Pfam" id="PF23559"/>
    </source>
</evidence>
<keyword evidence="4" id="KW-0067">ATP-binding</keyword>
<dbReference type="InterPro" id="IPR058922">
    <property type="entry name" value="WHD_DRP"/>
</dbReference>
<keyword evidence="2" id="KW-0677">Repeat</keyword>
<evidence type="ECO:0000256" key="1">
    <source>
        <dbReference type="ARBA" id="ARBA00008894"/>
    </source>
</evidence>
<dbReference type="PANTHER" id="PTHR33463:SF204">
    <property type="entry name" value="NB-ARC DOMAIN-CONTAINING PROTEIN"/>
    <property type="match status" value="1"/>
</dbReference>
<evidence type="ECO:0000256" key="5">
    <source>
        <dbReference type="SAM" id="Coils"/>
    </source>
</evidence>
<evidence type="ECO:0000256" key="3">
    <source>
        <dbReference type="ARBA" id="ARBA00022821"/>
    </source>
</evidence>
<dbReference type="Pfam" id="PF23559">
    <property type="entry name" value="WHD_DRP"/>
    <property type="match status" value="1"/>
</dbReference>
<dbReference type="InterPro" id="IPR001611">
    <property type="entry name" value="Leu-rich_rpt"/>
</dbReference>
<dbReference type="Pfam" id="PF00931">
    <property type="entry name" value="NB-ARC"/>
    <property type="match status" value="1"/>
</dbReference>
<dbReference type="InterPro" id="IPR036388">
    <property type="entry name" value="WH-like_DNA-bd_sf"/>
</dbReference>
<dbReference type="GO" id="GO:0005524">
    <property type="term" value="F:ATP binding"/>
    <property type="evidence" value="ECO:0007669"/>
    <property type="project" value="UniProtKB-KW"/>
</dbReference>
<keyword evidence="3" id="KW-0611">Plant defense</keyword>
<dbReference type="InterPro" id="IPR050905">
    <property type="entry name" value="Plant_NBS-LRR"/>
</dbReference>
<dbReference type="InterPro" id="IPR032675">
    <property type="entry name" value="LRR_dom_sf"/>
</dbReference>
<dbReference type="SUPFAM" id="SSF52058">
    <property type="entry name" value="L domain-like"/>
    <property type="match status" value="1"/>
</dbReference>
<dbReference type="GO" id="GO:0009626">
    <property type="term" value="P:plant-type hypersensitive response"/>
    <property type="evidence" value="ECO:0007669"/>
    <property type="project" value="UniProtKB-ARBA"/>
</dbReference>
<feature type="domain" description="NB-ARC" evidence="6">
    <location>
        <begin position="115"/>
        <end position="283"/>
    </location>
</feature>
<evidence type="ECO:0000313" key="9">
    <source>
        <dbReference type="EMBL" id="KAK1281813.1"/>
    </source>
</evidence>
<keyword evidence="10" id="KW-1185">Reference proteome</keyword>
<dbReference type="GO" id="GO:0002758">
    <property type="term" value="P:innate immune response-activating signaling pathway"/>
    <property type="evidence" value="ECO:0007669"/>
    <property type="project" value="UniProtKB-ARBA"/>
</dbReference>
<dbReference type="AlphaFoldDB" id="A0AAV9C0R5"/>
<gene>
    <name evidence="9" type="primary">RPS2</name>
    <name evidence="9" type="ORF">QJS10_CPB22g00892</name>
</gene>
<dbReference type="InterPro" id="IPR002182">
    <property type="entry name" value="NB-ARC"/>
</dbReference>
<comment type="similarity">
    <text evidence="1">Belongs to the disease resistance NB-LRR family.</text>
</comment>
<reference evidence="9" key="2">
    <citation type="submission" date="2023-06" db="EMBL/GenBank/DDBJ databases">
        <authorList>
            <person name="Ma L."/>
            <person name="Liu K.-W."/>
            <person name="Li Z."/>
            <person name="Hsiao Y.-Y."/>
            <person name="Qi Y."/>
            <person name="Fu T."/>
            <person name="Tang G."/>
            <person name="Zhang D."/>
            <person name="Sun W.-H."/>
            <person name="Liu D.-K."/>
            <person name="Li Y."/>
            <person name="Chen G.-Z."/>
            <person name="Liu X.-D."/>
            <person name="Liao X.-Y."/>
            <person name="Jiang Y.-T."/>
            <person name="Yu X."/>
            <person name="Hao Y."/>
            <person name="Huang J."/>
            <person name="Zhao X.-W."/>
            <person name="Ke S."/>
            <person name="Chen Y.-Y."/>
            <person name="Wu W.-L."/>
            <person name="Hsu J.-L."/>
            <person name="Lin Y.-F."/>
            <person name="Huang M.-D."/>
            <person name="Li C.-Y."/>
            <person name="Huang L."/>
            <person name="Wang Z.-W."/>
            <person name="Zhao X."/>
            <person name="Zhong W.-Y."/>
            <person name="Peng D.-H."/>
            <person name="Ahmad S."/>
            <person name="Lan S."/>
            <person name="Zhang J.-S."/>
            <person name="Tsai W.-C."/>
            <person name="Van De Peer Y."/>
            <person name="Liu Z.-J."/>
        </authorList>
    </citation>
    <scope>NUCLEOTIDE SEQUENCE</scope>
    <source>
        <strain evidence="9">CP</strain>
        <tissue evidence="9">Leaves</tissue>
    </source>
</reference>
<reference evidence="9" key="1">
    <citation type="journal article" date="2023" name="Nat. Commun.">
        <title>Diploid and tetraploid genomes of Acorus and the evolution of monocots.</title>
        <authorList>
            <person name="Ma L."/>
            <person name="Liu K.W."/>
            <person name="Li Z."/>
            <person name="Hsiao Y.Y."/>
            <person name="Qi Y."/>
            <person name="Fu T."/>
            <person name="Tang G.D."/>
            <person name="Zhang D."/>
            <person name="Sun W.H."/>
            <person name="Liu D.K."/>
            <person name="Li Y."/>
            <person name="Chen G.Z."/>
            <person name="Liu X.D."/>
            <person name="Liao X.Y."/>
            <person name="Jiang Y.T."/>
            <person name="Yu X."/>
            <person name="Hao Y."/>
            <person name="Huang J."/>
            <person name="Zhao X.W."/>
            <person name="Ke S."/>
            <person name="Chen Y.Y."/>
            <person name="Wu W.L."/>
            <person name="Hsu J.L."/>
            <person name="Lin Y.F."/>
            <person name="Huang M.D."/>
            <person name="Li C.Y."/>
            <person name="Huang L."/>
            <person name="Wang Z.W."/>
            <person name="Zhao X."/>
            <person name="Zhong W.Y."/>
            <person name="Peng D.H."/>
            <person name="Ahmad S."/>
            <person name="Lan S."/>
            <person name="Zhang J.S."/>
            <person name="Tsai W.C."/>
            <person name="Van de Peer Y."/>
            <person name="Liu Z.J."/>
        </authorList>
    </citation>
    <scope>NUCLEOTIDE SEQUENCE</scope>
    <source>
        <strain evidence="9">CP</strain>
    </source>
</reference>
<dbReference type="EMBL" id="JAUJYO010000022">
    <property type="protein sequence ID" value="KAK1281813.1"/>
    <property type="molecule type" value="Genomic_DNA"/>
</dbReference>
<feature type="domain" description="Disease resistance protein winged helix" evidence="8">
    <location>
        <begin position="373"/>
        <end position="442"/>
    </location>
</feature>
<feature type="coiled-coil region" evidence="5">
    <location>
        <begin position="1"/>
        <end position="50"/>
    </location>
</feature>
<comment type="caution">
    <text evidence="9">The sequence shown here is derived from an EMBL/GenBank/DDBJ whole genome shotgun (WGS) entry which is preliminary data.</text>
</comment>
<dbReference type="PRINTS" id="PR00364">
    <property type="entry name" value="DISEASERSIST"/>
</dbReference>
<dbReference type="Pfam" id="PF13855">
    <property type="entry name" value="LRR_8"/>
    <property type="match status" value="1"/>
</dbReference>
<dbReference type="Gene3D" id="1.10.10.10">
    <property type="entry name" value="Winged helix-like DNA-binding domain superfamily/Winged helix DNA-binding domain"/>
    <property type="match status" value="1"/>
</dbReference>
<dbReference type="GO" id="GO:0042742">
    <property type="term" value="P:defense response to bacterium"/>
    <property type="evidence" value="ECO:0007669"/>
    <property type="project" value="UniProtKB-ARBA"/>
</dbReference>
<keyword evidence="4" id="KW-0547">Nucleotide-binding</keyword>
<dbReference type="Proteomes" id="UP001180020">
    <property type="component" value="Unassembled WGS sequence"/>
</dbReference>
<dbReference type="InterPro" id="IPR042197">
    <property type="entry name" value="Apaf_helical"/>
</dbReference>
<dbReference type="InterPro" id="IPR027417">
    <property type="entry name" value="P-loop_NTPase"/>
</dbReference>
<dbReference type="Gene3D" id="1.10.8.430">
    <property type="entry name" value="Helical domain of apoptotic protease-activating factors"/>
    <property type="match status" value="1"/>
</dbReference>
<keyword evidence="5" id="KW-0175">Coiled coil</keyword>
<dbReference type="Gene3D" id="3.40.50.300">
    <property type="entry name" value="P-loop containing nucleotide triphosphate hydrolases"/>
    <property type="match status" value="1"/>
</dbReference>
<name>A0AAV9C0R5_ACOCL</name>
<protein>
    <submittedName>
        <fullName evidence="9">Disease resistance protein RPS2</fullName>
    </submittedName>
</protein>
<dbReference type="FunFam" id="1.10.8.430:FF:000003">
    <property type="entry name" value="Probable disease resistance protein At5g66910"/>
    <property type="match status" value="1"/>
</dbReference>
<dbReference type="InterPro" id="IPR057135">
    <property type="entry name" value="At4g27190-like_LRR"/>
</dbReference>
<evidence type="ECO:0000259" key="7">
    <source>
        <dbReference type="Pfam" id="PF23247"/>
    </source>
</evidence>
<dbReference type="Gene3D" id="3.80.10.10">
    <property type="entry name" value="Ribonuclease Inhibitor"/>
    <property type="match status" value="2"/>
</dbReference>
<dbReference type="FunFam" id="3.40.50.300:FF:001091">
    <property type="entry name" value="Probable disease resistance protein At1g61300"/>
    <property type="match status" value="1"/>
</dbReference>
<sequence length="864" mass="98032">MDELKASRDGKLKNVIELEQTSGQARTNQVVLWLERVRSVEEEYESFEAEFRSMCTCKDECYLNCSLSSEIGRKAAQLHKKAQDVNMESGRLEKLVEAIPGSSTIGTDSSLQSALGKLRRFCFRTEKASIIGVCGMGGIGKTTLLKRFRDELLHRPRDFKKIIFVVVSSDPSTSRIQREIAEMLSLPIERDENISDMAKKIHKVLNNVKFALLLDDVWDGPNLLNILESIGVPHPDMANKCKLILTTRDEKTCNQMGAGDHKVRVGLLNQEESLVLFELNVGKSIINSHAQIPSLAEAITKKCGGLPLALIVIGRAMASKTTIQEWEHTVSSLKELRIGKIDGMENELFSHLRFSYDSLPSATIKECFLYCCLYPEDWNINNDELVDYWVGEGFFNDECGDDLHKARGDGHDIIGKLKVAHLLETGASDDEVKMHDVIRDMALWIAYKRENKFLVRAKVGLRESPKTRDWSGTSRISLMHNEIEKLPDANFDCPNLSTLLLKHNRFLCEVPGGFFPSMTNLRVLDMSYTRITSLPKELGGLKRLRNLYLCHTNHLESIPKEAISGLSELQMLSLCETEYSIGSGHTYTLNAFNGFEVCLQDLEALDELKELQLELKSADSYRWFFGSIKLRSSARVLIFRACNGLRTMDFSSASWNMNHLRELTIKGCDELLELIFSGGECGHPVFPKLERLLLSNLPDLETIRAGAQNALENLRYLKMSGCGSLKHIRWIWHFNCLEEITIMGFEEMENLIDGDDEVSPPFLPRLKLILLIRLPKLKSICLHPLALPSLQTLEVYGCPELKRLSHVLSDSGNLKVIKGEQQWWDQLEWDDELIKLKFLNQFLSYGFDGLVLRLVKILAQREEE</sequence>
<feature type="domain" description="Disease resistance protein At4g27190-like leucine-rich repeats" evidence="7">
    <location>
        <begin position="708"/>
        <end position="804"/>
    </location>
</feature>
<accession>A0AAV9C0R5</accession>
<dbReference type="FunFam" id="1.10.10.10:FF:000322">
    <property type="entry name" value="Probable disease resistance protein At1g63360"/>
    <property type="match status" value="1"/>
</dbReference>